<feature type="compositionally biased region" description="Polar residues" evidence="1">
    <location>
        <begin position="50"/>
        <end position="68"/>
    </location>
</feature>
<dbReference type="KEGG" id="sgm:GCM10017557_19370"/>
<dbReference type="InterPro" id="IPR027417">
    <property type="entry name" value="P-loop_NTPase"/>
</dbReference>
<accession>A0A7G1NVF5</accession>
<dbReference type="AlphaFoldDB" id="A0A7G1NVF5"/>
<proteinExistence type="predicted"/>
<evidence type="ECO:0000313" key="2">
    <source>
        <dbReference type="EMBL" id="BCL27078.1"/>
    </source>
</evidence>
<dbReference type="Proteomes" id="UP000516444">
    <property type="component" value="Chromosome"/>
</dbReference>
<reference evidence="2 3" key="1">
    <citation type="journal article" date="2014" name="Int. J. Syst. Evol. Microbiol.">
        <title>Complete genome sequence of Corynebacterium casei LMG S-19264T (=DSM 44701T), isolated from a smear-ripened cheese.</title>
        <authorList>
            <consortium name="US DOE Joint Genome Institute (JGI-PGF)"/>
            <person name="Walter F."/>
            <person name="Albersmeier A."/>
            <person name="Kalinowski J."/>
            <person name="Ruckert C."/>
        </authorList>
    </citation>
    <scope>NUCLEOTIDE SEQUENCE [LARGE SCALE GENOMIC DNA]</scope>
    <source>
        <strain evidence="2 3">JCM 4677</strain>
    </source>
</reference>
<evidence type="ECO:0000256" key="1">
    <source>
        <dbReference type="SAM" id="MobiDB-lite"/>
    </source>
</evidence>
<evidence type="ECO:0000313" key="3">
    <source>
        <dbReference type="Proteomes" id="UP000516444"/>
    </source>
</evidence>
<protein>
    <recommendedName>
        <fullName evidence="4">DEAD/DEAH box helicase domain-containing protein</fullName>
    </recommendedName>
</protein>
<feature type="region of interest" description="Disordered" evidence="1">
    <location>
        <begin position="37"/>
        <end position="78"/>
    </location>
</feature>
<dbReference type="EMBL" id="AP023440">
    <property type="protein sequence ID" value="BCL27078.1"/>
    <property type="molecule type" value="Genomic_DNA"/>
</dbReference>
<organism evidence="2 3">
    <name type="scientific">Streptomyces aurantiacus</name>
    <dbReference type="NCBI Taxonomy" id="47760"/>
    <lineage>
        <taxon>Bacteria</taxon>
        <taxon>Bacillati</taxon>
        <taxon>Actinomycetota</taxon>
        <taxon>Actinomycetes</taxon>
        <taxon>Kitasatosporales</taxon>
        <taxon>Streptomycetaceae</taxon>
        <taxon>Streptomyces</taxon>
        <taxon>Streptomyces aurantiacus group</taxon>
    </lineage>
</organism>
<evidence type="ECO:0008006" key="4">
    <source>
        <dbReference type="Google" id="ProtNLM"/>
    </source>
</evidence>
<dbReference type="RefSeq" id="WP_190849972.1">
    <property type="nucleotide sequence ID" value="NZ_AP023440.1"/>
</dbReference>
<name>A0A7G1NVF5_9ACTN</name>
<sequence>MFRGPYLRIRRPFRSAADGWQEQLDRWQDDFWPYAHQARPRRSPGYTTKGGHTSEPTLVTTGTGSGKTESFLVPALDH</sequence>
<keyword evidence="3" id="KW-1185">Reference proteome</keyword>
<gene>
    <name evidence="2" type="ORF">GCM10017557_19370</name>
</gene>
<dbReference type="Gene3D" id="3.40.50.300">
    <property type="entry name" value="P-loop containing nucleotide triphosphate hydrolases"/>
    <property type="match status" value="1"/>
</dbReference>